<name>A0ABD5NE16_9EURY</name>
<reference evidence="2 3" key="1">
    <citation type="journal article" date="2019" name="Int. J. Syst. Evol. Microbiol.">
        <title>The Global Catalogue of Microorganisms (GCM) 10K type strain sequencing project: providing services to taxonomists for standard genome sequencing and annotation.</title>
        <authorList>
            <consortium name="The Broad Institute Genomics Platform"/>
            <consortium name="The Broad Institute Genome Sequencing Center for Infectious Disease"/>
            <person name="Wu L."/>
            <person name="Ma J."/>
        </authorList>
    </citation>
    <scope>NUCLEOTIDE SEQUENCE [LARGE SCALE GENOMIC DNA]</scope>
    <source>
        <strain evidence="2 3">CGMCC 1.12562</strain>
    </source>
</reference>
<dbReference type="Proteomes" id="UP001595660">
    <property type="component" value="Unassembled WGS sequence"/>
</dbReference>
<keyword evidence="1" id="KW-0812">Transmembrane</keyword>
<keyword evidence="3" id="KW-1185">Reference proteome</keyword>
<keyword evidence="1" id="KW-1133">Transmembrane helix</keyword>
<dbReference type="RefSeq" id="WP_232571540.1">
    <property type="nucleotide sequence ID" value="NZ_CP089466.1"/>
</dbReference>
<feature type="transmembrane region" description="Helical" evidence="1">
    <location>
        <begin position="68"/>
        <end position="89"/>
    </location>
</feature>
<dbReference type="AlphaFoldDB" id="A0ABD5NE16"/>
<dbReference type="GeneID" id="69116743"/>
<dbReference type="EMBL" id="JBHRWN010000002">
    <property type="protein sequence ID" value="MFC3477331.1"/>
    <property type="molecule type" value="Genomic_DNA"/>
</dbReference>
<gene>
    <name evidence="2" type="ORF">ACFOKC_06290</name>
</gene>
<accession>A0ABD5NE16</accession>
<proteinExistence type="predicted"/>
<evidence type="ECO:0000256" key="1">
    <source>
        <dbReference type="SAM" id="Phobius"/>
    </source>
</evidence>
<feature type="transmembrane region" description="Helical" evidence="1">
    <location>
        <begin position="109"/>
        <end position="130"/>
    </location>
</feature>
<feature type="transmembrane region" description="Helical" evidence="1">
    <location>
        <begin position="44"/>
        <end position="63"/>
    </location>
</feature>
<keyword evidence="1" id="KW-0472">Membrane</keyword>
<protein>
    <submittedName>
        <fullName evidence="2">Uncharacterized protein</fullName>
    </submittedName>
</protein>
<comment type="caution">
    <text evidence="2">The sequence shown here is derived from an EMBL/GenBank/DDBJ whole genome shotgun (WGS) entry which is preliminary data.</text>
</comment>
<feature type="transmembrane region" description="Helical" evidence="1">
    <location>
        <begin position="21"/>
        <end position="38"/>
    </location>
</feature>
<evidence type="ECO:0000313" key="3">
    <source>
        <dbReference type="Proteomes" id="UP001595660"/>
    </source>
</evidence>
<evidence type="ECO:0000313" key="2">
    <source>
        <dbReference type="EMBL" id="MFC3477331.1"/>
    </source>
</evidence>
<organism evidence="2 3">
    <name type="scientific">Halobacterium litoreum</name>
    <dbReference type="NCBI Taxonomy" id="2039234"/>
    <lineage>
        <taxon>Archaea</taxon>
        <taxon>Methanobacteriati</taxon>
        <taxon>Methanobacteriota</taxon>
        <taxon>Stenosarchaea group</taxon>
        <taxon>Halobacteria</taxon>
        <taxon>Halobacteriales</taxon>
        <taxon>Halobacteriaceae</taxon>
        <taxon>Halobacterium</taxon>
    </lineage>
</organism>
<sequence>MTLHSLLFGPDETPVTRGLPAVLASAAGCALLMAWTLSGQSGGVVFPLWAVAVGLAGGFGYAYRYDALVVCVAVGVAAFAGSDLGFHAIHGGEPVVGTLVDFASDPEPSALGALFGGAGGVAGAAARRVVSLVR</sequence>